<dbReference type="SUPFAM" id="SSF53041">
    <property type="entry name" value="Resolvase-like"/>
    <property type="match status" value="1"/>
</dbReference>
<dbReference type="AlphaFoldDB" id="A0A3A4ZAB0"/>
<sequence length="437" mass="50517">MMKENTISLKYCLYARKSSESDERQAMSIDSQIKEMTAIAVRDGIEIVDIKRESHSAKNSGTRPLLLEMLYELTIGKYNAILTWAPDRLSRNAGDLGSLVDLMDKGKLAHIKTSSQSFSNNPNEKFLLMILCSQAKLENDNRGLNVKRGIRAKCEMGWRPAPAPVGYLNYSHLGTKKVMLDKEIAPLIKEMFVMLANGGFSGRDIKEWLDKDDRIKKHTQRNIPLSMVYRMLNNPFYYGEFEYPAGSDKWYKGSHEPIISKELFKEVQKKLDQYTHNKSKTKWGSKTFDLKSVFKCAYCGASVIGEEKFKLLKSGKKNRHVYYHCSKKIDPNCPEPYINEIDLRDKFIHFIEFIEKRKSEFITISSEVKTKTKKYKAFRDQVLLEQDVSIVERPLKFSEYFKHVIQSGGEEEKQELLKCIQQPLYIHNGDIFANPLI</sequence>
<dbReference type="InterPro" id="IPR006119">
    <property type="entry name" value="Resolv_N"/>
</dbReference>
<evidence type="ECO:0000313" key="3">
    <source>
        <dbReference type="EMBL" id="RJR26274.1"/>
    </source>
</evidence>
<name>A0A3A4ZAB0_UNCKA</name>
<evidence type="ECO:0000259" key="1">
    <source>
        <dbReference type="PROSITE" id="PS51736"/>
    </source>
</evidence>
<accession>A0A3A4ZAB0</accession>
<dbReference type="InterPro" id="IPR036162">
    <property type="entry name" value="Resolvase-like_N_sf"/>
</dbReference>
<dbReference type="Pfam" id="PF07508">
    <property type="entry name" value="Recombinase"/>
    <property type="match status" value="1"/>
</dbReference>
<gene>
    <name evidence="3" type="ORF">C4561_05665</name>
</gene>
<dbReference type="InterPro" id="IPR050639">
    <property type="entry name" value="SSR_resolvase"/>
</dbReference>
<dbReference type="InterPro" id="IPR011109">
    <property type="entry name" value="DNA_bind_recombinase_dom"/>
</dbReference>
<dbReference type="Pfam" id="PF00239">
    <property type="entry name" value="Resolvase"/>
    <property type="match status" value="1"/>
</dbReference>
<dbReference type="PROSITE" id="PS51736">
    <property type="entry name" value="RECOMBINASES_3"/>
    <property type="match status" value="1"/>
</dbReference>
<organism evidence="3 4">
    <name type="scientific">candidate division WWE3 bacterium</name>
    <dbReference type="NCBI Taxonomy" id="2053526"/>
    <lineage>
        <taxon>Bacteria</taxon>
        <taxon>Katanobacteria</taxon>
    </lineage>
</organism>
<dbReference type="PANTHER" id="PTHR30461:SF23">
    <property type="entry name" value="DNA RECOMBINASE-RELATED"/>
    <property type="match status" value="1"/>
</dbReference>
<dbReference type="PANTHER" id="PTHR30461">
    <property type="entry name" value="DNA-INVERTASE FROM LAMBDOID PROPHAGE"/>
    <property type="match status" value="1"/>
</dbReference>
<dbReference type="Proteomes" id="UP000265540">
    <property type="component" value="Unassembled WGS sequence"/>
</dbReference>
<feature type="domain" description="Resolvase/invertase-type recombinase catalytic" evidence="1">
    <location>
        <begin position="10"/>
        <end position="157"/>
    </location>
</feature>
<dbReference type="Gene3D" id="3.40.50.1390">
    <property type="entry name" value="Resolvase, N-terminal catalytic domain"/>
    <property type="match status" value="1"/>
</dbReference>
<dbReference type="InterPro" id="IPR038109">
    <property type="entry name" value="DNA_bind_recomb_sf"/>
</dbReference>
<dbReference type="CDD" id="cd00338">
    <property type="entry name" value="Ser_Recombinase"/>
    <property type="match status" value="1"/>
</dbReference>
<dbReference type="GO" id="GO:0000150">
    <property type="term" value="F:DNA strand exchange activity"/>
    <property type="evidence" value="ECO:0007669"/>
    <property type="project" value="InterPro"/>
</dbReference>
<dbReference type="EMBL" id="QZJF01000024">
    <property type="protein sequence ID" value="RJR26274.1"/>
    <property type="molecule type" value="Genomic_DNA"/>
</dbReference>
<protein>
    <submittedName>
        <fullName evidence="3">Recombinase family protein</fullName>
    </submittedName>
</protein>
<reference evidence="3 4" key="1">
    <citation type="journal article" date="2017" name="ISME J.">
        <title>Energy and carbon metabolisms in a deep terrestrial subsurface fluid microbial community.</title>
        <authorList>
            <person name="Momper L."/>
            <person name="Jungbluth S.P."/>
            <person name="Lee M.D."/>
            <person name="Amend J.P."/>
        </authorList>
    </citation>
    <scope>NUCLEOTIDE SEQUENCE [LARGE SCALE GENOMIC DNA]</scope>
    <source>
        <strain evidence="3">SURF_46</strain>
    </source>
</reference>
<feature type="domain" description="Recombinase" evidence="2">
    <location>
        <begin position="164"/>
        <end position="277"/>
    </location>
</feature>
<proteinExistence type="predicted"/>
<dbReference type="Pfam" id="PF13408">
    <property type="entry name" value="Zn_ribbon_recom"/>
    <property type="match status" value="1"/>
</dbReference>
<dbReference type="Gene3D" id="3.90.1750.20">
    <property type="entry name" value="Putative Large Serine Recombinase, Chain B, Domain 2"/>
    <property type="match status" value="1"/>
</dbReference>
<dbReference type="SMART" id="SM00857">
    <property type="entry name" value="Resolvase"/>
    <property type="match status" value="1"/>
</dbReference>
<evidence type="ECO:0000313" key="4">
    <source>
        <dbReference type="Proteomes" id="UP000265540"/>
    </source>
</evidence>
<evidence type="ECO:0000259" key="2">
    <source>
        <dbReference type="PROSITE" id="PS51737"/>
    </source>
</evidence>
<dbReference type="InterPro" id="IPR025827">
    <property type="entry name" value="Zn_ribbon_recom_dom"/>
</dbReference>
<dbReference type="GO" id="GO:0003677">
    <property type="term" value="F:DNA binding"/>
    <property type="evidence" value="ECO:0007669"/>
    <property type="project" value="InterPro"/>
</dbReference>
<dbReference type="PROSITE" id="PS51737">
    <property type="entry name" value="RECOMBINASE_DNA_BIND"/>
    <property type="match status" value="1"/>
</dbReference>
<comment type="caution">
    <text evidence="3">The sequence shown here is derived from an EMBL/GenBank/DDBJ whole genome shotgun (WGS) entry which is preliminary data.</text>
</comment>